<gene>
    <name evidence="3" type="primary">rpl18a</name>
    <name evidence="3" type="synonym">rpl20e</name>
    <name evidence="3" type="synonym">rplX</name>
    <name evidence="5" type="ORF">MSLAZ_2754</name>
</gene>
<dbReference type="Gene3D" id="3.10.20.10">
    <property type="match status" value="1"/>
</dbReference>
<evidence type="ECO:0000256" key="2">
    <source>
        <dbReference type="ARBA" id="ARBA00023274"/>
    </source>
</evidence>
<accession>A0A0E3WTD0</accession>
<dbReference type="GO" id="GO:0003735">
    <property type="term" value="F:structural constituent of ribosome"/>
    <property type="evidence" value="ECO:0007669"/>
    <property type="project" value="InterPro"/>
</dbReference>
<dbReference type="EMBL" id="CP009515">
    <property type="protein sequence ID" value="AKB76015.1"/>
    <property type="molecule type" value="Genomic_DNA"/>
</dbReference>
<comment type="subunit">
    <text evidence="3">Part of the 50S ribosomal subunit. Binds 23S rRNA.</text>
</comment>
<proteinExistence type="inferred from homology"/>
<dbReference type="GO" id="GO:0070180">
    <property type="term" value="F:large ribosomal subunit rRNA binding"/>
    <property type="evidence" value="ECO:0007669"/>
    <property type="project" value="UniProtKB-UniRule"/>
</dbReference>
<dbReference type="InterPro" id="IPR028877">
    <property type="entry name" value="Ribosomal_eL20"/>
</dbReference>
<comment type="similarity">
    <text evidence="3">Belongs to the eukaryotic ribosomal protein eL20 family.</text>
</comment>
<dbReference type="Pfam" id="PF01775">
    <property type="entry name" value="Ribosomal_L18A"/>
    <property type="match status" value="1"/>
</dbReference>
<dbReference type="GO" id="GO:0006412">
    <property type="term" value="P:translation"/>
    <property type="evidence" value="ECO:0007669"/>
    <property type="project" value="UniProtKB-UniRule"/>
</dbReference>
<keyword evidence="1 3" id="KW-0689">Ribosomal protein</keyword>
<name>A0A0E3WTD0_9EURY</name>
<dbReference type="KEGG" id="mls:MSLAZ_2754"/>
<dbReference type="HOGENOM" id="CLU_177460_1_1_2"/>
<evidence type="ECO:0000256" key="1">
    <source>
        <dbReference type="ARBA" id="ARBA00022980"/>
    </source>
</evidence>
<keyword evidence="6" id="KW-1185">Reference proteome</keyword>
<dbReference type="Proteomes" id="UP000033072">
    <property type="component" value="Chromosome"/>
</dbReference>
<evidence type="ECO:0000256" key="3">
    <source>
        <dbReference type="HAMAP-Rule" id="MF_00273"/>
    </source>
</evidence>
<sequence>MMKSFIVKGKFKAGNAWENFTKTVESQNEKNATDKTYSIFGSKHRVKRNQIQIESVAEE</sequence>
<dbReference type="GO" id="GO:0005840">
    <property type="term" value="C:ribosome"/>
    <property type="evidence" value="ECO:0007669"/>
    <property type="project" value="UniProtKB-KW"/>
</dbReference>
<dbReference type="NCBIfam" id="NF001981">
    <property type="entry name" value="PRK00773.1-1"/>
    <property type="match status" value="1"/>
</dbReference>
<dbReference type="AlphaFoldDB" id="A0A0E3WTD0"/>
<evidence type="ECO:0000313" key="6">
    <source>
        <dbReference type="Proteomes" id="UP000033072"/>
    </source>
</evidence>
<evidence type="ECO:0000259" key="4">
    <source>
        <dbReference type="Pfam" id="PF01775"/>
    </source>
</evidence>
<keyword evidence="3" id="KW-0699">rRNA-binding</keyword>
<dbReference type="PATRIC" id="fig|1434111.4.peg.3650"/>
<reference evidence="5 6" key="1">
    <citation type="submission" date="2014-07" db="EMBL/GenBank/DDBJ databases">
        <title>Methanogenic archaea and the global carbon cycle.</title>
        <authorList>
            <person name="Henriksen J.R."/>
            <person name="Luke J."/>
            <person name="Reinhart S."/>
            <person name="Benedict M.N."/>
            <person name="Youngblut N.D."/>
            <person name="Metcalf M.E."/>
            <person name="Whitaker R.J."/>
            <person name="Metcalf W.W."/>
        </authorList>
    </citation>
    <scope>NUCLEOTIDE SEQUENCE [LARGE SCALE GENOMIC DNA]</scope>
    <source>
        <strain evidence="5 6">Z-7289</strain>
    </source>
</reference>
<dbReference type="HAMAP" id="MF_00273">
    <property type="entry name" value="Ribosomal_eL20"/>
    <property type="match status" value="1"/>
</dbReference>
<organism evidence="5 6">
    <name type="scientific">Methanosarcina lacustris Z-7289</name>
    <dbReference type="NCBI Taxonomy" id="1434111"/>
    <lineage>
        <taxon>Archaea</taxon>
        <taxon>Methanobacteriati</taxon>
        <taxon>Methanobacteriota</taxon>
        <taxon>Stenosarchaea group</taxon>
        <taxon>Methanomicrobia</taxon>
        <taxon>Methanosarcinales</taxon>
        <taxon>Methanosarcinaceae</taxon>
        <taxon>Methanosarcina</taxon>
    </lineage>
</organism>
<dbReference type="STRING" id="1434111.MSLAZ_2754"/>
<dbReference type="SUPFAM" id="SSF160374">
    <property type="entry name" value="RplX-like"/>
    <property type="match status" value="1"/>
</dbReference>
<evidence type="ECO:0000313" key="5">
    <source>
        <dbReference type="EMBL" id="AKB76015.1"/>
    </source>
</evidence>
<keyword evidence="2 3" id="KW-0687">Ribonucleoprotein</keyword>
<dbReference type="GO" id="GO:1990904">
    <property type="term" value="C:ribonucleoprotein complex"/>
    <property type="evidence" value="ECO:0007669"/>
    <property type="project" value="UniProtKB-KW"/>
</dbReference>
<keyword evidence="3" id="KW-0694">RNA-binding</keyword>
<feature type="domain" description="Large ribosomal subunit protein eL20" evidence="4">
    <location>
        <begin position="2"/>
        <end position="57"/>
    </location>
</feature>
<dbReference type="InterPro" id="IPR023573">
    <property type="entry name" value="Ribosomal_eL20_dom"/>
</dbReference>
<protein>
    <recommendedName>
        <fullName evidence="3">Large ribosomal subunit protein eL20</fullName>
    </recommendedName>
</protein>